<comment type="similarity">
    <text evidence="4 19">Belongs to the CobS family.</text>
</comment>
<comment type="catalytic activity">
    <reaction evidence="17 19">
        <text>alpha-ribazole + adenosylcob(III)inamide-GDP = adenosylcob(III)alamin + GMP + H(+)</text>
        <dbReference type="Rhea" id="RHEA:16049"/>
        <dbReference type="ChEBI" id="CHEBI:10329"/>
        <dbReference type="ChEBI" id="CHEBI:15378"/>
        <dbReference type="ChEBI" id="CHEBI:18408"/>
        <dbReference type="ChEBI" id="CHEBI:58115"/>
        <dbReference type="ChEBI" id="CHEBI:60487"/>
        <dbReference type="EC" id="2.7.8.26"/>
    </reaction>
</comment>
<dbReference type="Proteomes" id="UP000244898">
    <property type="component" value="Unassembled WGS sequence"/>
</dbReference>
<evidence type="ECO:0000256" key="16">
    <source>
        <dbReference type="ARBA" id="ARBA00032853"/>
    </source>
</evidence>
<feature type="transmembrane region" description="Helical" evidence="19">
    <location>
        <begin position="178"/>
        <end position="201"/>
    </location>
</feature>
<dbReference type="HAMAP" id="MF_00719">
    <property type="entry name" value="CobS"/>
    <property type="match status" value="1"/>
</dbReference>
<evidence type="ECO:0000256" key="19">
    <source>
        <dbReference type="HAMAP-Rule" id="MF_00719"/>
    </source>
</evidence>
<comment type="subcellular location">
    <subcellularLocation>
        <location evidence="2 19">Cell membrane</location>
        <topology evidence="2 19">Multi-pass membrane protein</topology>
    </subcellularLocation>
</comment>
<evidence type="ECO:0000256" key="7">
    <source>
        <dbReference type="ARBA" id="ARBA00022475"/>
    </source>
</evidence>
<accession>A0A2R8CEB0</accession>
<organism evidence="20 21">
    <name type="scientific">Falsiruegeria mediterranea M17</name>
    <dbReference type="NCBI Taxonomy" id="1200281"/>
    <lineage>
        <taxon>Bacteria</taxon>
        <taxon>Pseudomonadati</taxon>
        <taxon>Pseudomonadota</taxon>
        <taxon>Alphaproteobacteria</taxon>
        <taxon>Rhodobacterales</taxon>
        <taxon>Roseobacteraceae</taxon>
        <taxon>Falsiruegeria</taxon>
    </lineage>
</organism>
<dbReference type="RefSeq" id="WP_108791550.1">
    <property type="nucleotide sequence ID" value="NZ_ONZG01000013.1"/>
</dbReference>
<feature type="transmembrane region" description="Helical" evidence="19">
    <location>
        <begin position="207"/>
        <end position="225"/>
    </location>
</feature>
<evidence type="ECO:0000256" key="13">
    <source>
        <dbReference type="ARBA" id="ARBA00023136"/>
    </source>
</evidence>
<dbReference type="AlphaFoldDB" id="A0A2R8CEB0"/>
<evidence type="ECO:0000256" key="15">
    <source>
        <dbReference type="ARBA" id="ARBA00032605"/>
    </source>
</evidence>
<evidence type="ECO:0000256" key="14">
    <source>
        <dbReference type="ARBA" id="ARBA00025228"/>
    </source>
</evidence>
<name>A0A2R8CEB0_9RHOB</name>
<feature type="transmembrane region" description="Helical" evidence="19">
    <location>
        <begin position="41"/>
        <end position="63"/>
    </location>
</feature>
<keyword evidence="11 19" id="KW-0460">Magnesium</keyword>
<dbReference type="OrthoDB" id="9794626at2"/>
<dbReference type="EC" id="2.7.8.26" evidence="5 19"/>
<comment type="cofactor">
    <cofactor evidence="1 19">
        <name>Mg(2+)</name>
        <dbReference type="ChEBI" id="CHEBI:18420"/>
    </cofactor>
</comment>
<evidence type="ECO:0000256" key="1">
    <source>
        <dbReference type="ARBA" id="ARBA00001946"/>
    </source>
</evidence>
<proteinExistence type="inferred from homology"/>
<keyword evidence="10 19" id="KW-0812">Transmembrane</keyword>
<evidence type="ECO:0000256" key="18">
    <source>
        <dbReference type="ARBA" id="ARBA00049504"/>
    </source>
</evidence>
<sequence length="254" mass="26646">MHKNDTSAPWTWDIPLALVLLTRLPLPRLPNHVFARQAASVWAFPVVGLIVGGLACSIGAILLSVGLPPAAVAGVMMAVLIMTTGAMHEDGLADTADGLWGGFTRERRLEIMKDSHIGTYGVLALLVMQLLRFAALTGLIESGALWLALLAPTWSRALMPVLMSALPNARGSGLSQSVGAPSLVTSALGVLLALAFCLFWIESLAWMPILLSSLIVLILALVARAKIGGQTGDILGASQQLAEVTALLSLLSMV</sequence>
<evidence type="ECO:0000256" key="8">
    <source>
        <dbReference type="ARBA" id="ARBA00022573"/>
    </source>
</evidence>
<dbReference type="PANTHER" id="PTHR34148">
    <property type="entry name" value="ADENOSYLCOBINAMIDE-GDP RIBAZOLETRANSFERASE"/>
    <property type="match status" value="1"/>
</dbReference>
<dbReference type="UniPathway" id="UPA00148">
    <property type="reaction ID" value="UER00238"/>
</dbReference>
<keyword evidence="7 19" id="KW-1003">Cell membrane</keyword>
<keyword evidence="8 19" id="KW-0169">Cobalamin biosynthesis</keyword>
<dbReference type="NCBIfam" id="TIGR00317">
    <property type="entry name" value="cobS"/>
    <property type="match status" value="1"/>
</dbReference>
<feature type="transmembrane region" description="Helical" evidence="19">
    <location>
        <begin position="69"/>
        <end position="87"/>
    </location>
</feature>
<evidence type="ECO:0000256" key="6">
    <source>
        <dbReference type="ARBA" id="ARBA00015850"/>
    </source>
</evidence>
<dbReference type="Pfam" id="PF02654">
    <property type="entry name" value="CobS"/>
    <property type="match status" value="1"/>
</dbReference>
<evidence type="ECO:0000256" key="10">
    <source>
        <dbReference type="ARBA" id="ARBA00022692"/>
    </source>
</evidence>
<evidence type="ECO:0000313" key="20">
    <source>
        <dbReference type="EMBL" id="SPJ30763.1"/>
    </source>
</evidence>
<dbReference type="GO" id="GO:0051073">
    <property type="term" value="F:adenosylcobinamide-GDP ribazoletransferase activity"/>
    <property type="evidence" value="ECO:0007669"/>
    <property type="project" value="UniProtKB-UniRule"/>
</dbReference>
<keyword evidence="13 19" id="KW-0472">Membrane</keyword>
<reference evidence="21" key="1">
    <citation type="submission" date="2018-03" db="EMBL/GenBank/DDBJ databases">
        <authorList>
            <person name="Rodrigo-Torres L."/>
            <person name="Arahal R. D."/>
            <person name="Lucena T."/>
        </authorList>
    </citation>
    <scope>NUCLEOTIDE SEQUENCE [LARGE SCALE GENOMIC DNA]</scope>
    <source>
        <strain evidence="21">CECT 7615</strain>
    </source>
</reference>
<evidence type="ECO:0000256" key="9">
    <source>
        <dbReference type="ARBA" id="ARBA00022679"/>
    </source>
</evidence>
<evidence type="ECO:0000256" key="12">
    <source>
        <dbReference type="ARBA" id="ARBA00022989"/>
    </source>
</evidence>
<keyword evidence="9 19" id="KW-0808">Transferase</keyword>
<evidence type="ECO:0000256" key="17">
    <source>
        <dbReference type="ARBA" id="ARBA00048623"/>
    </source>
</evidence>
<evidence type="ECO:0000256" key="3">
    <source>
        <dbReference type="ARBA" id="ARBA00004663"/>
    </source>
</evidence>
<dbReference type="GO" id="GO:0009236">
    <property type="term" value="P:cobalamin biosynthetic process"/>
    <property type="evidence" value="ECO:0007669"/>
    <property type="project" value="UniProtKB-UniRule"/>
</dbReference>
<feature type="transmembrane region" description="Helical" evidence="19">
    <location>
        <begin position="117"/>
        <end position="140"/>
    </location>
</feature>
<dbReference type="InterPro" id="IPR003805">
    <property type="entry name" value="CobS"/>
</dbReference>
<evidence type="ECO:0000313" key="21">
    <source>
        <dbReference type="Proteomes" id="UP000244898"/>
    </source>
</evidence>
<comment type="pathway">
    <text evidence="3 19">Cofactor biosynthesis; adenosylcobalamin biosynthesis; adenosylcobalamin from cob(II)yrinate a,c-diamide: step 7/7.</text>
</comment>
<dbReference type="PANTHER" id="PTHR34148:SF1">
    <property type="entry name" value="ADENOSYLCOBINAMIDE-GDP RIBAZOLETRANSFERASE"/>
    <property type="match status" value="1"/>
</dbReference>
<keyword evidence="21" id="KW-1185">Reference proteome</keyword>
<keyword evidence="12 19" id="KW-1133">Transmembrane helix</keyword>
<evidence type="ECO:0000256" key="4">
    <source>
        <dbReference type="ARBA" id="ARBA00010561"/>
    </source>
</evidence>
<gene>
    <name evidence="20" type="primary">cobV</name>
    <name evidence="19" type="synonym">cobS</name>
    <name evidence="20" type="ORF">TRM7615_04297</name>
</gene>
<evidence type="ECO:0000256" key="2">
    <source>
        <dbReference type="ARBA" id="ARBA00004651"/>
    </source>
</evidence>
<dbReference type="GO" id="GO:0008818">
    <property type="term" value="F:cobalamin 5'-phosphate synthase activity"/>
    <property type="evidence" value="ECO:0007669"/>
    <property type="project" value="UniProtKB-UniRule"/>
</dbReference>
<evidence type="ECO:0000256" key="5">
    <source>
        <dbReference type="ARBA" id="ARBA00013200"/>
    </source>
</evidence>
<comment type="catalytic activity">
    <reaction evidence="18 19">
        <text>alpha-ribazole 5'-phosphate + adenosylcob(III)inamide-GDP = adenosylcob(III)alamin 5'-phosphate + GMP + H(+)</text>
        <dbReference type="Rhea" id="RHEA:23560"/>
        <dbReference type="ChEBI" id="CHEBI:15378"/>
        <dbReference type="ChEBI" id="CHEBI:57918"/>
        <dbReference type="ChEBI" id="CHEBI:58115"/>
        <dbReference type="ChEBI" id="CHEBI:60487"/>
        <dbReference type="ChEBI" id="CHEBI:60493"/>
        <dbReference type="EC" id="2.7.8.26"/>
    </reaction>
</comment>
<evidence type="ECO:0000256" key="11">
    <source>
        <dbReference type="ARBA" id="ARBA00022842"/>
    </source>
</evidence>
<protein>
    <recommendedName>
        <fullName evidence="6 19">Adenosylcobinamide-GDP ribazoletransferase</fullName>
        <ecNumber evidence="5 19">2.7.8.26</ecNumber>
    </recommendedName>
    <alternativeName>
        <fullName evidence="16 19">Cobalamin synthase</fullName>
    </alternativeName>
    <alternativeName>
        <fullName evidence="15 19">Cobalamin-5'-phosphate synthase</fullName>
    </alternativeName>
</protein>
<dbReference type="EMBL" id="ONZG01000013">
    <property type="protein sequence ID" value="SPJ30763.1"/>
    <property type="molecule type" value="Genomic_DNA"/>
</dbReference>
<comment type="function">
    <text evidence="14 19">Joins adenosylcobinamide-GDP and alpha-ribazole to generate adenosylcobalamin (Ado-cobalamin). Also synthesizes adenosylcobalamin 5'-phosphate from adenosylcobinamide-GDP and alpha-ribazole 5'-phosphate.</text>
</comment>
<dbReference type="GO" id="GO:0005886">
    <property type="term" value="C:plasma membrane"/>
    <property type="evidence" value="ECO:0007669"/>
    <property type="project" value="UniProtKB-SubCell"/>
</dbReference>